<keyword evidence="7 16" id="KW-0547">Nucleotide-binding</keyword>
<dbReference type="InterPro" id="IPR030388">
    <property type="entry name" value="G_ERA_dom"/>
</dbReference>
<comment type="similarity">
    <text evidence="3 16">Belongs to the TRAFAC class TrmE-Era-EngA-EngB-Septin-like GTPase superfamily. Era GTPase family.</text>
</comment>
<keyword evidence="13" id="KW-0472">Membrane</keyword>
<dbReference type="GO" id="GO:0005759">
    <property type="term" value="C:mitochondrial matrix"/>
    <property type="evidence" value="ECO:0007669"/>
    <property type="project" value="UniProtKB-SubCell"/>
</dbReference>
<keyword evidence="10" id="KW-0809">Transit peptide</keyword>
<evidence type="ECO:0000256" key="3">
    <source>
        <dbReference type="ARBA" id="ARBA00007921"/>
    </source>
</evidence>
<dbReference type="InterPro" id="IPR005225">
    <property type="entry name" value="Small_GTP-bd"/>
</dbReference>
<keyword evidence="6" id="KW-0699">rRNA-binding</keyword>
<keyword evidence="9" id="KW-0694">RNA-binding</keyword>
<evidence type="ECO:0000256" key="11">
    <source>
        <dbReference type="ARBA" id="ARBA00023128"/>
    </source>
</evidence>
<feature type="compositionally biased region" description="Polar residues" evidence="17">
    <location>
        <begin position="245"/>
        <end position="260"/>
    </location>
</feature>
<evidence type="ECO:0000256" key="1">
    <source>
        <dbReference type="ARBA" id="ARBA00004305"/>
    </source>
</evidence>
<keyword evidence="19" id="KW-1185">Reference proteome</keyword>
<evidence type="ECO:0000313" key="19">
    <source>
        <dbReference type="Proteomes" id="UP001190640"/>
    </source>
</evidence>
<evidence type="ECO:0000256" key="12">
    <source>
        <dbReference type="ARBA" id="ARBA00023134"/>
    </source>
</evidence>
<dbReference type="PRINTS" id="PR00326">
    <property type="entry name" value="GTP1OBG"/>
</dbReference>
<evidence type="ECO:0000256" key="9">
    <source>
        <dbReference type="ARBA" id="ARBA00022884"/>
    </source>
</evidence>
<dbReference type="CDD" id="cd22534">
    <property type="entry name" value="KH-II_Era"/>
    <property type="match status" value="1"/>
</dbReference>
<feature type="region of interest" description="G5" evidence="16">
    <location>
        <begin position="332"/>
        <end position="334"/>
    </location>
</feature>
<dbReference type="SUPFAM" id="SSF54814">
    <property type="entry name" value="Prokaryotic type KH domain (KH-domain type II)"/>
    <property type="match status" value="1"/>
</dbReference>
<evidence type="ECO:0000256" key="4">
    <source>
        <dbReference type="ARBA" id="ARBA00019149"/>
    </source>
</evidence>
<dbReference type="Gene3D" id="3.40.50.300">
    <property type="entry name" value="P-loop containing nucleotide triphosphate hydrolases"/>
    <property type="match status" value="1"/>
</dbReference>
<evidence type="ECO:0000256" key="8">
    <source>
        <dbReference type="ARBA" id="ARBA00022792"/>
    </source>
</evidence>
<dbReference type="InterPro" id="IPR006073">
    <property type="entry name" value="GTP-bd"/>
</dbReference>
<feature type="region of interest" description="G2" evidence="16">
    <location>
        <begin position="126"/>
        <end position="130"/>
    </location>
</feature>
<dbReference type="GO" id="GO:0005525">
    <property type="term" value="F:GTP binding"/>
    <property type="evidence" value="ECO:0007669"/>
    <property type="project" value="UniProtKB-UniRule"/>
</dbReference>
<dbReference type="NCBIfam" id="TIGR00231">
    <property type="entry name" value="small_GTP"/>
    <property type="match status" value="1"/>
</dbReference>
<accession>A0AA97KMJ5</accession>
<comment type="function">
    <text evidence="14">Probable GTPase that plays a role in the mitochondrial ribosomal small subunit assembly. Specifically binds the 12S mitochondrial rRNA (12S mt-rRNA) to a 33 nucleotide section delineating the 3' terminal stem-loop region. May act as a chaperone that protects the 12S mt-rRNA on the 28S mitoribosomal subunit during ribosomal small subunit assembly.</text>
</comment>
<evidence type="ECO:0000256" key="7">
    <source>
        <dbReference type="ARBA" id="ARBA00022741"/>
    </source>
</evidence>
<dbReference type="SUPFAM" id="SSF52540">
    <property type="entry name" value="P-loop containing nucleoside triphosphate hydrolases"/>
    <property type="match status" value="1"/>
</dbReference>
<feature type="region of interest" description="G1" evidence="16">
    <location>
        <begin position="100"/>
        <end position="107"/>
    </location>
</feature>
<evidence type="ECO:0000256" key="14">
    <source>
        <dbReference type="ARBA" id="ARBA00025227"/>
    </source>
</evidence>
<dbReference type="InterPro" id="IPR009019">
    <property type="entry name" value="KH_sf_prok-type"/>
</dbReference>
<reference evidence="20" key="1">
    <citation type="submission" date="2025-08" db="UniProtKB">
        <authorList>
            <consortium name="RefSeq"/>
        </authorList>
    </citation>
    <scope>IDENTIFICATION</scope>
    <source>
        <tissue evidence="20">Blood</tissue>
    </source>
</reference>
<dbReference type="Pfam" id="PF07650">
    <property type="entry name" value="KH_2"/>
    <property type="match status" value="1"/>
</dbReference>
<evidence type="ECO:0000256" key="2">
    <source>
        <dbReference type="ARBA" id="ARBA00004637"/>
    </source>
</evidence>
<dbReference type="Gene3D" id="3.30.300.20">
    <property type="match status" value="1"/>
</dbReference>
<name>A0AA97KMJ5_EUBMA</name>
<dbReference type="InterPro" id="IPR015946">
    <property type="entry name" value="KH_dom-like_a/b"/>
</dbReference>
<keyword evidence="5" id="KW-0690">Ribosome biogenesis</keyword>
<keyword evidence="8" id="KW-0999">Mitochondrion inner membrane</keyword>
<evidence type="ECO:0000256" key="17">
    <source>
        <dbReference type="SAM" id="MobiDB-lite"/>
    </source>
</evidence>
<evidence type="ECO:0000256" key="13">
    <source>
        <dbReference type="ARBA" id="ARBA00023136"/>
    </source>
</evidence>
<dbReference type="AlphaFoldDB" id="A0AA97KMJ5"/>
<dbReference type="FunFam" id="3.30.300.20:FF:000016">
    <property type="entry name" value="GTPase Era, mitochondrial isoform 1"/>
    <property type="match status" value="1"/>
</dbReference>
<dbReference type="InterPro" id="IPR005662">
    <property type="entry name" value="GTPase_Era-like"/>
</dbReference>
<feature type="domain" description="Era-type G" evidence="18">
    <location>
        <begin position="92"/>
        <end position="354"/>
    </location>
</feature>
<dbReference type="FunFam" id="3.40.50.300:FF:002220">
    <property type="entry name" value="GTPase Era, mitochondrial"/>
    <property type="match status" value="1"/>
</dbReference>
<organism evidence="19 20">
    <name type="scientific">Eublepharis macularius</name>
    <name type="common">Leopard gecko</name>
    <name type="synonym">Cyrtodactylus macularius</name>
    <dbReference type="NCBI Taxonomy" id="481883"/>
    <lineage>
        <taxon>Eukaryota</taxon>
        <taxon>Metazoa</taxon>
        <taxon>Chordata</taxon>
        <taxon>Craniata</taxon>
        <taxon>Vertebrata</taxon>
        <taxon>Euteleostomi</taxon>
        <taxon>Lepidosauria</taxon>
        <taxon>Squamata</taxon>
        <taxon>Bifurcata</taxon>
        <taxon>Gekkota</taxon>
        <taxon>Eublepharidae</taxon>
        <taxon>Eublepharinae</taxon>
        <taxon>Eublepharis</taxon>
    </lineage>
</organism>
<proteinExistence type="inferred from homology"/>
<dbReference type="GeneID" id="129344721"/>
<dbReference type="HAMAP" id="MF_00367">
    <property type="entry name" value="GTPase_Era"/>
    <property type="match status" value="1"/>
</dbReference>
<comment type="subcellular location">
    <subcellularLocation>
        <location evidence="2">Mitochondrion inner membrane</location>
        <topology evidence="2">Peripheral membrane protein</topology>
    </subcellularLocation>
    <subcellularLocation>
        <location evidence="1">Mitochondrion matrix</location>
    </subcellularLocation>
</comment>
<dbReference type="GO" id="GO:0005743">
    <property type="term" value="C:mitochondrial inner membrane"/>
    <property type="evidence" value="ECO:0007669"/>
    <property type="project" value="UniProtKB-SubCell"/>
</dbReference>
<evidence type="ECO:0000256" key="16">
    <source>
        <dbReference type="PROSITE-ProRule" id="PRU01050"/>
    </source>
</evidence>
<dbReference type="GO" id="GO:0019843">
    <property type="term" value="F:rRNA binding"/>
    <property type="evidence" value="ECO:0007669"/>
    <property type="project" value="UniProtKB-KW"/>
</dbReference>
<dbReference type="PANTHER" id="PTHR42698">
    <property type="entry name" value="GTPASE ERA"/>
    <property type="match status" value="1"/>
</dbReference>
<dbReference type="GO" id="GO:0043024">
    <property type="term" value="F:ribosomal small subunit binding"/>
    <property type="evidence" value="ECO:0007669"/>
    <property type="project" value="TreeGrafter"/>
</dbReference>
<dbReference type="CDD" id="cd04163">
    <property type="entry name" value="Era"/>
    <property type="match status" value="1"/>
</dbReference>
<keyword evidence="12 16" id="KW-0342">GTP-binding</keyword>
<evidence type="ECO:0000256" key="15">
    <source>
        <dbReference type="ARBA" id="ARBA00030975"/>
    </source>
</evidence>
<dbReference type="CTD" id="26284"/>
<dbReference type="Pfam" id="PF01926">
    <property type="entry name" value="MMR_HSR1"/>
    <property type="match status" value="1"/>
</dbReference>
<protein>
    <recommendedName>
        <fullName evidence="4">GTPase Era, mitochondrial</fullName>
    </recommendedName>
    <alternativeName>
        <fullName evidence="15">ERA-like protein 1</fullName>
    </alternativeName>
</protein>
<feature type="compositionally biased region" description="Polar residues" evidence="17">
    <location>
        <begin position="267"/>
        <end position="292"/>
    </location>
</feature>
<dbReference type="GO" id="GO:0000028">
    <property type="term" value="P:ribosomal small subunit assembly"/>
    <property type="evidence" value="ECO:0007669"/>
    <property type="project" value="TreeGrafter"/>
</dbReference>
<dbReference type="Proteomes" id="UP001190640">
    <property type="component" value="Chromosome 17"/>
</dbReference>
<feature type="region of interest" description="G3" evidence="16">
    <location>
        <begin position="147"/>
        <end position="150"/>
    </location>
</feature>
<sequence>MAGTLGLVGRQGWHALRGSVSGTSISFLKNRAQQVRIFPVCLYGCSALDHILGISKEDAKCLVGQHPPPVNAFQAEQDDLLGHQPDQPENPKVLRVAVIGAPNAGKSTLSNQLLGRKVLPVSKKVHTTRCSAQAIITEEDTQLVLLDTPGLTTLAKAKRHNLEKSLLQDPWKSLKTADLVLVLVDVADHFTRNQLHPQVRKCLFQFSQVPSILVLNKVDLLKKKLLLLDIVMELTEGVVNGKKVQATSVSKRLSPTATHSNSHESTQDSVTCEVTTIKSGDSVEPSSPQAGSDSGPKANNIMEEVASAGESMKKQRKVSKNGWPHFQDVFMLAAVNREEVETLKKYLLMQAKPGPWEFHSEVLTSQSPQEICDNIIREKLLEYLPEEVPYTVQQCTELWEEGPSGELVILQNLVVQKETHLKMLIGPQGQVISTITNEAGRDLMDAFLCDVHLKLYVKLKK</sequence>
<evidence type="ECO:0000256" key="10">
    <source>
        <dbReference type="ARBA" id="ARBA00022946"/>
    </source>
</evidence>
<evidence type="ECO:0000259" key="18">
    <source>
        <dbReference type="PROSITE" id="PS51713"/>
    </source>
</evidence>
<dbReference type="KEGG" id="emc:129344721"/>
<keyword evidence="11" id="KW-0496">Mitochondrion</keyword>
<dbReference type="InterPro" id="IPR004044">
    <property type="entry name" value="KH_dom_type_2"/>
</dbReference>
<dbReference type="InterPro" id="IPR027417">
    <property type="entry name" value="P-loop_NTPase"/>
</dbReference>
<dbReference type="PROSITE" id="PS51713">
    <property type="entry name" value="G_ERA"/>
    <property type="match status" value="1"/>
</dbReference>
<dbReference type="PANTHER" id="PTHR42698:SF1">
    <property type="entry name" value="GTPASE ERA, MITOCHONDRIAL"/>
    <property type="match status" value="1"/>
</dbReference>
<dbReference type="RefSeq" id="XP_054857544.1">
    <property type="nucleotide sequence ID" value="XM_055001569.1"/>
</dbReference>
<feature type="region of interest" description="G4" evidence="16">
    <location>
        <begin position="216"/>
        <end position="219"/>
    </location>
</feature>
<evidence type="ECO:0000256" key="6">
    <source>
        <dbReference type="ARBA" id="ARBA00022730"/>
    </source>
</evidence>
<feature type="region of interest" description="Disordered" evidence="17">
    <location>
        <begin position="245"/>
        <end position="299"/>
    </location>
</feature>
<evidence type="ECO:0000256" key="5">
    <source>
        <dbReference type="ARBA" id="ARBA00022517"/>
    </source>
</evidence>
<evidence type="ECO:0000313" key="20">
    <source>
        <dbReference type="RefSeq" id="XP_054857544.1"/>
    </source>
</evidence>
<gene>
    <name evidence="20" type="primary">ERAL1</name>
</gene>